<dbReference type="InterPro" id="IPR036390">
    <property type="entry name" value="WH_DNA-bd_sf"/>
</dbReference>
<sequence>MATSDPNYAVPALDKALDILEFLADQGGGVGQGELADAVGRTPSQVFRVLQRLERRGWIVRERPSGLYLLSTRMLDLAHRQPRLRGLIALAIGPMRSLTEEVHQSCNLSVLDAGRVRVIAQAESPADFGFRVRVGAEFPLETPAGQVLTEGAPLGYLRQDDSLQPGITDLVAPVVDASGVAIAAITVPYIATSYSGLPIAAVLRAVTATGRTVSALVRGD</sequence>
<dbReference type="Pfam" id="PF09339">
    <property type="entry name" value="HTH_IclR"/>
    <property type="match status" value="1"/>
</dbReference>
<dbReference type="SUPFAM" id="SSF55781">
    <property type="entry name" value="GAF domain-like"/>
    <property type="match status" value="1"/>
</dbReference>
<evidence type="ECO:0000256" key="3">
    <source>
        <dbReference type="ARBA" id="ARBA00023163"/>
    </source>
</evidence>
<dbReference type="OrthoDB" id="8479143at2"/>
<evidence type="ECO:0000256" key="1">
    <source>
        <dbReference type="ARBA" id="ARBA00023015"/>
    </source>
</evidence>
<accession>A0A4R8VBF6</accession>
<dbReference type="GO" id="GO:0003677">
    <property type="term" value="F:DNA binding"/>
    <property type="evidence" value="ECO:0007669"/>
    <property type="project" value="UniProtKB-KW"/>
</dbReference>
<dbReference type="InterPro" id="IPR036388">
    <property type="entry name" value="WH-like_DNA-bd_sf"/>
</dbReference>
<keyword evidence="5" id="KW-1185">Reference proteome</keyword>
<dbReference type="Pfam" id="PF01614">
    <property type="entry name" value="IclR_C"/>
    <property type="match status" value="1"/>
</dbReference>
<dbReference type="InterPro" id="IPR050707">
    <property type="entry name" value="HTH_MetabolicPath_Reg"/>
</dbReference>
<dbReference type="InterPro" id="IPR029016">
    <property type="entry name" value="GAF-like_dom_sf"/>
</dbReference>
<dbReference type="GO" id="GO:0045892">
    <property type="term" value="P:negative regulation of DNA-templated transcription"/>
    <property type="evidence" value="ECO:0007669"/>
    <property type="project" value="TreeGrafter"/>
</dbReference>
<evidence type="ECO:0000313" key="5">
    <source>
        <dbReference type="Proteomes" id="UP000298488"/>
    </source>
</evidence>
<keyword evidence="3" id="KW-0804">Transcription</keyword>
<name>A0A4R8VBF6_9MICO</name>
<keyword evidence="1" id="KW-0805">Transcription regulation</keyword>
<dbReference type="InterPro" id="IPR005471">
    <property type="entry name" value="Tscrpt_reg_IclR_N"/>
</dbReference>
<dbReference type="GO" id="GO:0003700">
    <property type="term" value="F:DNA-binding transcription factor activity"/>
    <property type="evidence" value="ECO:0007669"/>
    <property type="project" value="TreeGrafter"/>
</dbReference>
<dbReference type="PROSITE" id="PS51077">
    <property type="entry name" value="HTH_ICLR"/>
    <property type="match status" value="1"/>
</dbReference>
<gene>
    <name evidence="4" type="ORF">E3N84_09870</name>
</gene>
<dbReference type="SUPFAM" id="SSF46785">
    <property type="entry name" value="Winged helix' DNA-binding domain"/>
    <property type="match status" value="1"/>
</dbReference>
<dbReference type="Proteomes" id="UP000298488">
    <property type="component" value="Unassembled WGS sequence"/>
</dbReference>
<reference evidence="4 5" key="1">
    <citation type="submission" date="2019-03" db="EMBL/GenBank/DDBJ databases">
        <title>Genomics of glacier-inhabiting Cryobacterium strains.</title>
        <authorList>
            <person name="Liu Q."/>
            <person name="Xin Y.-H."/>
        </authorList>
    </citation>
    <scope>NUCLEOTIDE SEQUENCE [LARGE SCALE GENOMIC DNA]</scope>
    <source>
        <strain evidence="4 5">CGMCC 1.10440</strain>
    </source>
</reference>
<protein>
    <submittedName>
        <fullName evidence="4">MarR family transcriptional regulator</fullName>
    </submittedName>
</protein>
<dbReference type="EMBL" id="SOFI01000003">
    <property type="protein sequence ID" value="TFB80309.1"/>
    <property type="molecule type" value="Genomic_DNA"/>
</dbReference>
<comment type="caution">
    <text evidence="4">The sequence shown here is derived from an EMBL/GenBank/DDBJ whole genome shotgun (WGS) entry which is preliminary data.</text>
</comment>
<dbReference type="SMART" id="SM00346">
    <property type="entry name" value="HTH_ICLR"/>
    <property type="match status" value="1"/>
</dbReference>
<dbReference type="PANTHER" id="PTHR30136">
    <property type="entry name" value="HELIX-TURN-HELIX TRANSCRIPTIONAL REGULATOR, ICLR FAMILY"/>
    <property type="match status" value="1"/>
</dbReference>
<dbReference type="Gene3D" id="3.30.450.40">
    <property type="match status" value="2"/>
</dbReference>
<proteinExistence type="predicted"/>
<dbReference type="RefSeq" id="WP_104096169.1">
    <property type="nucleotide sequence ID" value="NZ_JACHBP010000001.1"/>
</dbReference>
<dbReference type="Gene3D" id="1.10.10.10">
    <property type="entry name" value="Winged helix-like DNA-binding domain superfamily/Winged helix DNA-binding domain"/>
    <property type="match status" value="1"/>
</dbReference>
<keyword evidence="2" id="KW-0238">DNA-binding</keyword>
<evidence type="ECO:0000256" key="2">
    <source>
        <dbReference type="ARBA" id="ARBA00023125"/>
    </source>
</evidence>
<organism evidence="4 5">
    <name type="scientific">Terrimesophilobacter mesophilus</name>
    <dbReference type="NCBI Taxonomy" id="433647"/>
    <lineage>
        <taxon>Bacteria</taxon>
        <taxon>Bacillati</taxon>
        <taxon>Actinomycetota</taxon>
        <taxon>Actinomycetes</taxon>
        <taxon>Micrococcales</taxon>
        <taxon>Microbacteriaceae</taxon>
        <taxon>Terrimesophilobacter</taxon>
    </lineage>
</organism>
<dbReference type="AlphaFoldDB" id="A0A4R8VBF6"/>
<evidence type="ECO:0000313" key="4">
    <source>
        <dbReference type="EMBL" id="TFB80309.1"/>
    </source>
</evidence>
<dbReference type="InterPro" id="IPR014757">
    <property type="entry name" value="Tscrpt_reg_IclR_C"/>
</dbReference>
<dbReference type="PANTHER" id="PTHR30136:SF7">
    <property type="entry name" value="HTH-TYPE TRANSCRIPTIONAL REGULATOR KDGR-RELATED"/>
    <property type="match status" value="1"/>
</dbReference>